<dbReference type="Proteomes" id="UP000653454">
    <property type="component" value="Unassembled WGS sequence"/>
</dbReference>
<gene>
    <name evidence="1" type="ORF">PLXY2_LOCUS10382</name>
</gene>
<keyword evidence="2" id="KW-1185">Reference proteome</keyword>
<sequence length="107" mass="12568">MTTIIQEDDRDGYSPAKMIEIKGVPYHDDEDLYEILLKICMLAGCHVERDQLTFICRESTRSKRPQNIVICFNERAVKDEFVHAVQELKDLTTKDLGYYEHNKIYVI</sequence>
<reference evidence="1" key="1">
    <citation type="submission" date="2020-11" db="EMBL/GenBank/DDBJ databases">
        <authorList>
            <person name="Whiteford S."/>
        </authorList>
    </citation>
    <scope>NUCLEOTIDE SEQUENCE</scope>
</reference>
<organism evidence="1 2">
    <name type="scientific">Plutella xylostella</name>
    <name type="common">Diamondback moth</name>
    <name type="synonym">Plutella maculipennis</name>
    <dbReference type="NCBI Taxonomy" id="51655"/>
    <lineage>
        <taxon>Eukaryota</taxon>
        <taxon>Metazoa</taxon>
        <taxon>Ecdysozoa</taxon>
        <taxon>Arthropoda</taxon>
        <taxon>Hexapoda</taxon>
        <taxon>Insecta</taxon>
        <taxon>Pterygota</taxon>
        <taxon>Neoptera</taxon>
        <taxon>Endopterygota</taxon>
        <taxon>Lepidoptera</taxon>
        <taxon>Glossata</taxon>
        <taxon>Ditrysia</taxon>
        <taxon>Yponomeutoidea</taxon>
        <taxon>Plutellidae</taxon>
        <taxon>Plutella</taxon>
    </lineage>
</organism>
<accession>A0A8S4FVX3</accession>
<protein>
    <submittedName>
        <fullName evidence="1">(diamondback moth) hypothetical protein</fullName>
    </submittedName>
</protein>
<evidence type="ECO:0000313" key="2">
    <source>
        <dbReference type="Proteomes" id="UP000653454"/>
    </source>
</evidence>
<proteinExistence type="predicted"/>
<evidence type="ECO:0000313" key="1">
    <source>
        <dbReference type="EMBL" id="CAG9131528.1"/>
    </source>
</evidence>
<dbReference type="AlphaFoldDB" id="A0A8S4FVX3"/>
<name>A0A8S4FVX3_PLUXY</name>
<dbReference type="EMBL" id="CAJHNJ030000045">
    <property type="protein sequence ID" value="CAG9131528.1"/>
    <property type="molecule type" value="Genomic_DNA"/>
</dbReference>
<comment type="caution">
    <text evidence="1">The sequence shown here is derived from an EMBL/GenBank/DDBJ whole genome shotgun (WGS) entry which is preliminary data.</text>
</comment>